<proteinExistence type="predicted"/>
<keyword evidence="3" id="KW-1185">Reference proteome</keyword>
<organism evidence="2 3">
    <name type="scientific">Tsukamurella paurometabola (strain ATCC 8368 / DSM 20162 / CCUG 35730 / CIP 100753 / JCM 10117 / KCTC 9821 / NBRC 16120 / NCIMB 702349 / NCTC 13040)</name>
    <name type="common">Corynebacterium paurometabolum</name>
    <dbReference type="NCBI Taxonomy" id="521096"/>
    <lineage>
        <taxon>Bacteria</taxon>
        <taxon>Bacillati</taxon>
        <taxon>Actinomycetota</taxon>
        <taxon>Actinomycetes</taxon>
        <taxon>Mycobacteriales</taxon>
        <taxon>Tsukamurellaceae</taxon>
        <taxon>Tsukamurella</taxon>
    </lineage>
</organism>
<gene>
    <name evidence="2" type="ordered locus">Tpau_3623</name>
</gene>
<accession>D5UXW4</accession>
<protein>
    <recommendedName>
        <fullName evidence="1">DUF559 domain-containing protein</fullName>
    </recommendedName>
</protein>
<name>D5UXW4_TSUPD</name>
<dbReference type="HOGENOM" id="CLU_052626_5_2_11"/>
<dbReference type="InterPro" id="IPR011335">
    <property type="entry name" value="Restrct_endonuc-II-like"/>
</dbReference>
<dbReference type="Pfam" id="PF04480">
    <property type="entry name" value="DUF559"/>
    <property type="match status" value="1"/>
</dbReference>
<evidence type="ECO:0000259" key="1">
    <source>
        <dbReference type="Pfam" id="PF04480"/>
    </source>
</evidence>
<reference evidence="3" key="1">
    <citation type="submission" date="2010-03" db="EMBL/GenBank/DDBJ databases">
        <title>The complete chromosome of Tsukamurella paurometabola DSM 20162.</title>
        <authorList>
            <consortium name="US DOE Joint Genome Institute (JGI-PGF)"/>
            <person name="Lucas S."/>
            <person name="Copeland A."/>
            <person name="Lapidus A."/>
            <person name="Glavina del Rio T."/>
            <person name="Dalin E."/>
            <person name="Tice H."/>
            <person name="Bruce D."/>
            <person name="Goodwin L."/>
            <person name="Pitluck S."/>
            <person name="Kyrpides N."/>
            <person name="Mavromatis K."/>
            <person name="Ivanova N."/>
            <person name="Mikhailova N."/>
            <person name="Munk A.C."/>
            <person name="Brettin T."/>
            <person name="Detter J.C."/>
            <person name="Tapia R."/>
            <person name="Han C."/>
            <person name="Larimer F."/>
            <person name="Land M."/>
            <person name="Hauser L."/>
            <person name="Markowitz V."/>
            <person name="Cheng J.-F."/>
            <person name="Hugenholtz P."/>
            <person name="Woyke T."/>
            <person name="Wu D."/>
            <person name="Jando M."/>
            <person name="Brambilla E."/>
            <person name="Klenk H.-P."/>
            <person name="Eisen J.A."/>
        </authorList>
    </citation>
    <scope>NUCLEOTIDE SEQUENCE [LARGE SCALE GENOMIC DNA]</scope>
    <source>
        <strain evidence="3">ATCC 8368 / DSM 20162 / CCUG 35730 / CIP 100753 / JCM 10117 / KCTC 9821 / NBRC 16120 / NCIMB 702349 / NCTC 13040</strain>
    </source>
</reference>
<dbReference type="InterPro" id="IPR007569">
    <property type="entry name" value="DUF559"/>
</dbReference>
<dbReference type="Proteomes" id="UP000001213">
    <property type="component" value="Chromosome"/>
</dbReference>
<dbReference type="eggNOG" id="COG2852">
    <property type="taxonomic scope" value="Bacteria"/>
</dbReference>
<dbReference type="Gene3D" id="3.40.960.10">
    <property type="entry name" value="VSR Endonuclease"/>
    <property type="match status" value="1"/>
</dbReference>
<dbReference type="STRING" id="521096.Tpau_3623"/>
<dbReference type="EMBL" id="CP001966">
    <property type="protein sequence ID" value="ADG80201.1"/>
    <property type="molecule type" value="Genomic_DNA"/>
</dbReference>
<dbReference type="KEGG" id="tpr:Tpau_3623"/>
<dbReference type="SUPFAM" id="SSF52980">
    <property type="entry name" value="Restriction endonuclease-like"/>
    <property type="match status" value="1"/>
</dbReference>
<evidence type="ECO:0000313" key="2">
    <source>
        <dbReference type="EMBL" id="ADG80201.1"/>
    </source>
</evidence>
<dbReference type="AlphaFoldDB" id="D5UXW4"/>
<sequence length="293" mass="32558">MMRRTHDLLSEATEHALRGASVSVIRGVRREGTEGPSGGDILDALQVAYPEAVFAGWTAAALHAVPYSDGHPPEIWLREQRRRQGIVVRCGHLAPSDVDVRSHRYVTSAVRTAIDLARFVPGDEAIVAVDQCLRTDSAGQSVTTKRDMIRYLDDHPRFYAGRRVRAVLDEASIGAESPWETYSRLVVHRAGFDMFVPQQPIPGTSYRVDLGSSKYAIAIEYDGAYHRSVPQQRVDIARWNTITGLGWSIIRVTSDTLLRNRPAFLARTEKELRSRGWRGPSPSIPPLRLPAAG</sequence>
<evidence type="ECO:0000313" key="3">
    <source>
        <dbReference type="Proteomes" id="UP000001213"/>
    </source>
</evidence>
<reference evidence="2 3" key="2">
    <citation type="journal article" date="2011" name="Stand. Genomic Sci.">
        <title>Complete genome sequence of Tsukamurella paurometabola type strain (no. 33).</title>
        <authorList>
            <person name="Munk A.C."/>
            <person name="Lapidus A."/>
            <person name="Lucas S."/>
            <person name="Nolan M."/>
            <person name="Tice H."/>
            <person name="Cheng J.F."/>
            <person name="Del Rio T.G."/>
            <person name="Goodwin L."/>
            <person name="Pitluck S."/>
            <person name="Liolios K."/>
            <person name="Huntemann M."/>
            <person name="Ivanova N."/>
            <person name="Mavromatis K."/>
            <person name="Mikhailova N."/>
            <person name="Pati A."/>
            <person name="Chen A."/>
            <person name="Palaniappan K."/>
            <person name="Tapia R."/>
            <person name="Han C."/>
            <person name="Land M."/>
            <person name="Hauser L."/>
            <person name="Chang Y.J."/>
            <person name="Jeffries C.D."/>
            <person name="Brettin T."/>
            <person name="Yasawong M."/>
            <person name="Brambilla E.M."/>
            <person name="Rohde M."/>
            <person name="Sikorski J."/>
            <person name="Goker M."/>
            <person name="Detter J.C."/>
            <person name="Woyke T."/>
            <person name="Bristow J."/>
            <person name="Eisen J.A."/>
            <person name="Markowitz V."/>
            <person name="Hugenholtz P."/>
            <person name="Kyrpides N.C."/>
            <person name="Klenk H.P."/>
        </authorList>
    </citation>
    <scope>NUCLEOTIDE SEQUENCE [LARGE SCALE GENOMIC DNA]</scope>
    <source>
        <strain evidence="3">ATCC 8368 / DSM 20162 / CCUG 35730 / CIP 100753 / JCM 10117 / KCTC 9821 / NBRC 16120 / NCIMB 702349 / NCTC 13040</strain>
    </source>
</reference>
<feature type="domain" description="DUF559" evidence="1">
    <location>
        <begin position="195"/>
        <end position="268"/>
    </location>
</feature>